<sequence length="378" mass="42386">MLLGRRLLVPLAAAKSEEAEDQKLLKIQLNDRFFCETMESIPAQYYFPTDEEENWLKSQPKGNKKYHRDVLAQNFQESSKKSIKRAKFTPSEQKTNEERLLESAEEDKRQKQVHVVAMKANKNPSATSLDGLKERLALKIQAHREQRKADEKTGKKRKETGGAKIEPTPKKRKADVASTTSAFNNKSGKKNSNESGANNSGGNSTDAKATAEVTAESISYGSLLLGDDKKSAEKKTRNGQGVRGIKNLLKKAEKNQQRMEELKKTEEGKKVVEAKQWNKAIKQAAGEVVMDDPKLLRNKLKKKEKQKAKSSKEWKNRVAQLEISKKEKQKKRLANIQGGRGAAAAEKKEKESKGRKGPRAGFEGKKGEGFLNAEKKKK</sequence>
<dbReference type="GO" id="GO:0042274">
    <property type="term" value="P:ribosomal small subunit biogenesis"/>
    <property type="evidence" value="ECO:0007669"/>
    <property type="project" value="TreeGrafter"/>
</dbReference>
<reference evidence="7" key="3">
    <citation type="submission" date="2015-02" db="UniProtKB">
        <authorList>
            <consortium name="EnsemblProtists"/>
        </authorList>
    </citation>
    <scope>IDENTIFICATION</scope>
    <source>
        <strain evidence="7">DAOM BR144</strain>
    </source>
</reference>
<reference evidence="8" key="2">
    <citation type="submission" date="2010-04" db="EMBL/GenBank/DDBJ databases">
        <authorList>
            <person name="Buell R."/>
            <person name="Hamilton J."/>
            <person name="Hostetler J."/>
        </authorList>
    </citation>
    <scope>NUCLEOTIDE SEQUENCE [LARGE SCALE GENOMIC DNA]</scope>
    <source>
        <strain evidence="8">DAOM:BR144</strain>
    </source>
</reference>
<dbReference type="OMA" id="RIETTQK"/>
<organism evidence="7 8">
    <name type="scientific">Globisporangium ultimum (strain ATCC 200006 / CBS 805.95 / DAOM BR144)</name>
    <name type="common">Pythium ultimum</name>
    <dbReference type="NCBI Taxonomy" id="431595"/>
    <lineage>
        <taxon>Eukaryota</taxon>
        <taxon>Sar</taxon>
        <taxon>Stramenopiles</taxon>
        <taxon>Oomycota</taxon>
        <taxon>Peronosporomycetes</taxon>
        <taxon>Pythiales</taxon>
        <taxon>Pythiaceae</taxon>
        <taxon>Globisporangium</taxon>
    </lineage>
</organism>
<dbReference type="STRING" id="431595.K3WXU6"/>
<proteinExistence type="inferred from homology"/>
<evidence type="ECO:0000256" key="1">
    <source>
        <dbReference type="ARBA" id="ARBA00004123"/>
    </source>
</evidence>
<evidence type="ECO:0000256" key="4">
    <source>
        <dbReference type="SAM" id="MobiDB-lite"/>
    </source>
</evidence>
<dbReference type="GO" id="GO:0042273">
    <property type="term" value="P:ribosomal large subunit biogenesis"/>
    <property type="evidence" value="ECO:0007669"/>
    <property type="project" value="TreeGrafter"/>
</dbReference>
<evidence type="ECO:0000259" key="5">
    <source>
        <dbReference type="Pfam" id="PF04935"/>
    </source>
</evidence>
<dbReference type="InterPro" id="IPR007019">
    <property type="entry name" value="SURF6"/>
</dbReference>
<feature type="domain" description="Ribosomal RNA-processing protein 14/surfeit locus protein 6 C-terminal" evidence="5">
    <location>
        <begin position="141"/>
        <end position="340"/>
    </location>
</feature>
<evidence type="ECO:0000313" key="8">
    <source>
        <dbReference type="Proteomes" id="UP000019132"/>
    </source>
</evidence>
<evidence type="ECO:0000259" key="6">
    <source>
        <dbReference type="Pfam" id="PF15459"/>
    </source>
</evidence>
<keyword evidence="3" id="KW-0539">Nucleus</keyword>
<evidence type="ECO:0000256" key="2">
    <source>
        <dbReference type="ARBA" id="ARBA00005904"/>
    </source>
</evidence>
<dbReference type="VEuPathDB" id="FungiDB:PYU1_G009776"/>
<feature type="compositionally biased region" description="Basic residues" evidence="4">
    <location>
        <begin position="299"/>
        <end position="309"/>
    </location>
</feature>
<dbReference type="InterPro" id="IPR029188">
    <property type="entry name" value="Rrp14_N"/>
</dbReference>
<dbReference type="Pfam" id="PF04935">
    <property type="entry name" value="SURF6"/>
    <property type="match status" value="1"/>
</dbReference>
<feature type="compositionally biased region" description="Basic and acidic residues" evidence="4">
    <location>
        <begin position="131"/>
        <end position="153"/>
    </location>
</feature>
<dbReference type="EnsemblProtists" id="PYU1_T009794">
    <property type="protein sequence ID" value="PYU1_T009794"/>
    <property type="gene ID" value="PYU1_G009776"/>
</dbReference>
<dbReference type="GO" id="GO:0003677">
    <property type="term" value="F:DNA binding"/>
    <property type="evidence" value="ECO:0007669"/>
    <property type="project" value="TreeGrafter"/>
</dbReference>
<protein>
    <recommendedName>
        <fullName evidence="9">Ribosomal RNA-processing protein 14/surfeit locus protein 6 C-terminal domain-containing protein</fullName>
    </recommendedName>
</protein>
<evidence type="ECO:0008006" key="9">
    <source>
        <dbReference type="Google" id="ProtNLM"/>
    </source>
</evidence>
<dbReference type="Pfam" id="PF15459">
    <property type="entry name" value="RRP14"/>
    <property type="match status" value="1"/>
</dbReference>
<keyword evidence="8" id="KW-1185">Reference proteome</keyword>
<feature type="compositionally biased region" description="Basic and acidic residues" evidence="4">
    <location>
        <begin position="94"/>
        <end position="110"/>
    </location>
</feature>
<feature type="compositionally biased region" description="Basic and acidic residues" evidence="4">
    <location>
        <begin position="226"/>
        <end position="236"/>
    </location>
</feature>
<feature type="compositionally biased region" description="Basic and acidic residues" evidence="4">
    <location>
        <begin position="345"/>
        <end position="354"/>
    </location>
</feature>
<reference evidence="8" key="1">
    <citation type="journal article" date="2010" name="Genome Biol.">
        <title>Genome sequence of the necrotrophic plant pathogen Pythium ultimum reveals original pathogenicity mechanisms and effector repertoire.</title>
        <authorList>
            <person name="Levesque C.A."/>
            <person name="Brouwer H."/>
            <person name="Cano L."/>
            <person name="Hamilton J.P."/>
            <person name="Holt C."/>
            <person name="Huitema E."/>
            <person name="Raffaele S."/>
            <person name="Robideau G.P."/>
            <person name="Thines M."/>
            <person name="Win J."/>
            <person name="Zerillo M.M."/>
            <person name="Beakes G.W."/>
            <person name="Boore J.L."/>
            <person name="Busam D."/>
            <person name="Dumas B."/>
            <person name="Ferriera S."/>
            <person name="Fuerstenberg S.I."/>
            <person name="Gachon C.M."/>
            <person name="Gaulin E."/>
            <person name="Govers F."/>
            <person name="Grenville-Briggs L."/>
            <person name="Horner N."/>
            <person name="Hostetler J."/>
            <person name="Jiang R.H."/>
            <person name="Johnson J."/>
            <person name="Krajaejun T."/>
            <person name="Lin H."/>
            <person name="Meijer H.J."/>
            <person name="Moore B."/>
            <person name="Morris P."/>
            <person name="Phuntmart V."/>
            <person name="Puiu D."/>
            <person name="Shetty J."/>
            <person name="Stajich J.E."/>
            <person name="Tripathy S."/>
            <person name="Wawra S."/>
            <person name="van West P."/>
            <person name="Whitty B.R."/>
            <person name="Coutinho P.M."/>
            <person name="Henrissat B."/>
            <person name="Martin F."/>
            <person name="Thomas P.D."/>
            <person name="Tyler B.M."/>
            <person name="De Vries R.P."/>
            <person name="Kamoun S."/>
            <person name="Yandell M."/>
            <person name="Tisserat N."/>
            <person name="Buell C.R."/>
        </authorList>
    </citation>
    <scope>NUCLEOTIDE SEQUENCE</scope>
    <source>
        <strain evidence="8">DAOM:BR144</strain>
    </source>
</reference>
<dbReference type="InterPro" id="IPR029190">
    <property type="entry name" value="Rrp14/SURF6_C"/>
</dbReference>
<feature type="region of interest" description="Disordered" evidence="4">
    <location>
        <begin position="299"/>
        <end position="378"/>
    </location>
</feature>
<feature type="region of interest" description="Disordered" evidence="4">
    <location>
        <begin position="224"/>
        <end position="248"/>
    </location>
</feature>
<dbReference type="GO" id="GO:0005730">
    <property type="term" value="C:nucleolus"/>
    <property type="evidence" value="ECO:0007669"/>
    <property type="project" value="TreeGrafter"/>
</dbReference>
<evidence type="ECO:0000313" key="7">
    <source>
        <dbReference type="EnsemblProtists" id="PYU1_T009794"/>
    </source>
</evidence>
<dbReference type="EMBL" id="GL376615">
    <property type="status" value="NOT_ANNOTATED_CDS"/>
    <property type="molecule type" value="Genomic_DNA"/>
</dbReference>
<dbReference type="AlphaFoldDB" id="K3WXU6"/>
<name>K3WXU6_GLOUD</name>
<feature type="region of interest" description="Disordered" evidence="4">
    <location>
        <begin position="74"/>
        <end position="212"/>
    </location>
</feature>
<dbReference type="HOGENOM" id="CLU_059113_0_0_1"/>
<dbReference type="PANTHER" id="PTHR14369:SF0">
    <property type="entry name" value="SURFEIT LOCUS PROTEIN 6"/>
    <property type="match status" value="1"/>
</dbReference>
<comment type="subcellular location">
    <subcellularLocation>
        <location evidence="1">Nucleus</location>
    </subcellularLocation>
</comment>
<accession>K3WXU6</accession>
<dbReference type="GO" id="GO:0003723">
    <property type="term" value="F:RNA binding"/>
    <property type="evidence" value="ECO:0007669"/>
    <property type="project" value="TreeGrafter"/>
</dbReference>
<dbReference type="PANTHER" id="PTHR14369">
    <property type="entry name" value="SURFEIT LOCUS PROTEIN 6"/>
    <property type="match status" value="1"/>
</dbReference>
<evidence type="ECO:0000256" key="3">
    <source>
        <dbReference type="ARBA" id="ARBA00023242"/>
    </source>
</evidence>
<dbReference type="InParanoid" id="K3WXU6"/>
<dbReference type="Proteomes" id="UP000019132">
    <property type="component" value="Unassembled WGS sequence"/>
</dbReference>
<comment type="similarity">
    <text evidence="2">Belongs to the SURF6 family.</text>
</comment>
<dbReference type="eggNOG" id="KOG2885">
    <property type="taxonomic scope" value="Eukaryota"/>
</dbReference>
<feature type="domain" description="Ribosomal RNA-processing protein 14 N-terminal" evidence="6">
    <location>
        <begin position="28"/>
        <end position="90"/>
    </location>
</feature>
<feature type="compositionally biased region" description="Low complexity" evidence="4">
    <location>
        <begin position="193"/>
        <end position="204"/>
    </location>
</feature>